<dbReference type="GO" id="GO:0008298">
    <property type="term" value="P:intracellular mRNA localization"/>
    <property type="evidence" value="ECO:0007669"/>
    <property type="project" value="TreeGrafter"/>
</dbReference>
<dbReference type="AlphaFoldDB" id="A0AAV5R6D0"/>
<reference evidence="11 12" key="1">
    <citation type="journal article" date="2023" name="Elife">
        <title>Identification of key yeast species and microbe-microbe interactions impacting larval growth of Drosophila in the wild.</title>
        <authorList>
            <person name="Mure A."/>
            <person name="Sugiura Y."/>
            <person name="Maeda R."/>
            <person name="Honda K."/>
            <person name="Sakurai N."/>
            <person name="Takahashi Y."/>
            <person name="Watada M."/>
            <person name="Katoh T."/>
            <person name="Gotoh A."/>
            <person name="Gotoh Y."/>
            <person name="Taniguchi I."/>
            <person name="Nakamura K."/>
            <person name="Hayashi T."/>
            <person name="Katayama T."/>
            <person name="Uemura T."/>
            <person name="Hattori Y."/>
        </authorList>
    </citation>
    <scope>NUCLEOTIDE SEQUENCE [LARGE SCALE GENOMIC DNA]</scope>
    <source>
        <strain evidence="11 12">PK-24</strain>
    </source>
</reference>
<dbReference type="GO" id="GO:0042273">
    <property type="term" value="P:ribosomal large subunit biogenesis"/>
    <property type="evidence" value="ECO:0007669"/>
    <property type="project" value="InterPro"/>
</dbReference>
<organism evidence="11 12">
    <name type="scientific">Pichia kluyveri</name>
    <name type="common">Yeast</name>
    <dbReference type="NCBI Taxonomy" id="36015"/>
    <lineage>
        <taxon>Eukaryota</taxon>
        <taxon>Fungi</taxon>
        <taxon>Dikarya</taxon>
        <taxon>Ascomycota</taxon>
        <taxon>Saccharomycotina</taxon>
        <taxon>Pichiomycetes</taxon>
        <taxon>Pichiales</taxon>
        <taxon>Pichiaceae</taxon>
        <taxon>Pichia</taxon>
    </lineage>
</organism>
<dbReference type="GO" id="GO:0030687">
    <property type="term" value="C:preribosome, large subunit precursor"/>
    <property type="evidence" value="ECO:0007669"/>
    <property type="project" value="TreeGrafter"/>
</dbReference>
<evidence type="ECO:0000313" key="11">
    <source>
        <dbReference type="EMBL" id="GMM46189.1"/>
    </source>
</evidence>
<feature type="compositionally biased region" description="Polar residues" evidence="10">
    <location>
        <begin position="31"/>
        <end position="41"/>
    </location>
</feature>
<gene>
    <name evidence="11" type="ORF">DAPK24_027640</name>
</gene>
<protein>
    <recommendedName>
        <fullName evidence="3">60S ribosomal subunit assembly/export protein LOC1</fullName>
    </recommendedName>
    <alternativeName>
        <fullName evidence="4">60S ribosomal subunit assembly/export protein loc1</fullName>
    </alternativeName>
</protein>
<evidence type="ECO:0000256" key="4">
    <source>
        <dbReference type="ARBA" id="ARBA00020853"/>
    </source>
</evidence>
<proteinExistence type="inferred from homology"/>
<comment type="caution">
    <text evidence="11">The sequence shown here is derived from an EMBL/GenBank/DDBJ whole genome shotgun (WGS) entry which is preliminary data.</text>
</comment>
<comment type="subcellular location">
    <subcellularLocation>
        <location evidence="1">Nucleus</location>
        <location evidence="1">Nucleolus</location>
    </subcellularLocation>
</comment>
<dbReference type="PANTHER" id="PTHR28028">
    <property type="entry name" value="60S RIBOSOMAL SUBUNIT ASSEMBLY/EXPORT PROTEIN LOC1"/>
    <property type="match status" value="1"/>
</dbReference>
<feature type="compositionally biased region" description="Basic and acidic residues" evidence="10">
    <location>
        <begin position="146"/>
        <end position="174"/>
    </location>
</feature>
<evidence type="ECO:0000256" key="2">
    <source>
        <dbReference type="ARBA" id="ARBA00008132"/>
    </source>
</evidence>
<evidence type="ECO:0000256" key="1">
    <source>
        <dbReference type="ARBA" id="ARBA00004604"/>
    </source>
</evidence>
<feature type="region of interest" description="Disordered" evidence="10">
    <location>
        <begin position="146"/>
        <end position="192"/>
    </location>
</feature>
<dbReference type="Proteomes" id="UP001378960">
    <property type="component" value="Unassembled WGS sequence"/>
</dbReference>
<evidence type="ECO:0000256" key="6">
    <source>
        <dbReference type="ARBA" id="ARBA00022517"/>
    </source>
</evidence>
<evidence type="ECO:0000256" key="9">
    <source>
        <dbReference type="ARBA" id="ARBA00023242"/>
    </source>
</evidence>
<keyword evidence="9" id="KW-0539">Nucleus</keyword>
<keyword evidence="8" id="KW-0175">Coiled coil</keyword>
<evidence type="ECO:0000256" key="7">
    <source>
        <dbReference type="ARBA" id="ARBA00022816"/>
    </source>
</evidence>
<evidence type="ECO:0000256" key="3">
    <source>
        <dbReference type="ARBA" id="ARBA00019670"/>
    </source>
</evidence>
<feature type="region of interest" description="Disordered" evidence="10">
    <location>
        <begin position="1"/>
        <end position="73"/>
    </location>
</feature>
<dbReference type="InterPro" id="IPR037650">
    <property type="entry name" value="Loc1"/>
</dbReference>
<name>A0AAV5R6D0_PICKL</name>
<comment type="similarity">
    <text evidence="2">Belongs to the LOC1 family.</text>
</comment>
<feature type="compositionally biased region" description="Basic residues" evidence="10">
    <location>
        <begin position="8"/>
        <end position="17"/>
    </location>
</feature>
<dbReference type="EMBL" id="BTGB01000003">
    <property type="protein sequence ID" value="GMM46189.1"/>
    <property type="molecule type" value="Genomic_DNA"/>
</dbReference>
<evidence type="ECO:0000256" key="10">
    <source>
        <dbReference type="SAM" id="MobiDB-lite"/>
    </source>
</evidence>
<evidence type="ECO:0000256" key="5">
    <source>
        <dbReference type="ARBA" id="ARBA00022448"/>
    </source>
</evidence>
<dbReference type="PANTHER" id="PTHR28028:SF1">
    <property type="entry name" value="60S RIBOSOMAL SUBUNIT ASSEMBLY_EXPORT PROTEIN LOC1"/>
    <property type="match status" value="1"/>
</dbReference>
<keyword evidence="6" id="KW-0690">Ribosome biogenesis</keyword>
<accession>A0AAV5R6D0</accession>
<sequence>MSINKQTKAAKRKTSMNKKREVEPEIKSDSQARNVLQNQPKLTPKSEKRAMKGKELKKHLRSSQLYGSKKKERVYSEKELNIPKLNKAIVPGVIVKKGKKKGKKFINDDDSITLQRLIKSINDDRDLVNESKLEKSKRLEEIRDLRRQEMEDRENEKKSKLENVKSNIKEKESVARNVRRKNAKAAKKEIEKSAIASVKKKSVSFA</sequence>
<feature type="compositionally biased region" description="Basic and acidic residues" evidence="10">
    <location>
        <begin position="18"/>
        <end position="30"/>
    </location>
</feature>
<dbReference type="GO" id="GO:0003729">
    <property type="term" value="F:mRNA binding"/>
    <property type="evidence" value="ECO:0007669"/>
    <property type="project" value="InterPro"/>
</dbReference>
<feature type="compositionally biased region" description="Basic and acidic residues" evidence="10">
    <location>
        <begin position="44"/>
        <end position="54"/>
    </location>
</feature>
<evidence type="ECO:0000256" key="8">
    <source>
        <dbReference type="ARBA" id="ARBA00023054"/>
    </source>
</evidence>
<keyword evidence="12" id="KW-1185">Reference proteome</keyword>
<dbReference type="GO" id="GO:0005730">
    <property type="term" value="C:nucleolus"/>
    <property type="evidence" value="ECO:0007669"/>
    <property type="project" value="UniProtKB-SubCell"/>
</dbReference>
<evidence type="ECO:0000313" key="12">
    <source>
        <dbReference type="Proteomes" id="UP001378960"/>
    </source>
</evidence>
<keyword evidence="5" id="KW-0813">Transport</keyword>
<keyword evidence="7" id="KW-0509">mRNA transport</keyword>
<dbReference type="GO" id="GO:0051028">
    <property type="term" value="P:mRNA transport"/>
    <property type="evidence" value="ECO:0007669"/>
    <property type="project" value="UniProtKB-KW"/>
</dbReference>